<feature type="active site" description="Proton acceptor" evidence="6">
    <location>
        <position position="564"/>
    </location>
</feature>
<name>A0A4S9BGZ4_AURPU</name>
<dbReference type="AlphaFoldDB" id="A0A4S9BGZ4"/>
<dbReference type="Proteomes" id="UP000304928">
    <property type="component" value="Unassembled WGS sequence"/>
</dbReference>
<dbReference type="Gene3D" id="4.10.450.10">
    <property type="entry name" value="Glucose Oxidase, domain 2"/>
    <property type="match status" value="1"/>
</dbReference>
<evidence type="ECO:0000256" key="5">
    <source>
        <dbReference type="ARBA" id="ARBA00023002"/>
    </source>
</evidence>
<dbReference type="InterPro" id="IPR000172">
    <property type="entry name" value="GMC_OxRdtase_N"/>
</dbReference>
<evidence type="ECO:0000256" key="2">
    <source>
        <dbReference type="ARBA" id="ARBA00010790"/>
    </source>
</evidence>
<dbReference type="Gene3D" id="3.50.50.60">
    <property type="entry name" value="FAD/NAD(P)-binding domain"/>
    <property type="match status" value="1"/>
</dbReference>
<dbReference type="PROSITE" id="PS00623">
    <property type="entry name" value="GMC_OXRED_1"/>
    <property type="match status" value="1"/>
</dbReference>
<keyword evidence="5" id="KW-0560">Oxidoreductase</keyword>
<dbReference type="InterPro" id="IPR036188">
    <property type="entry name" value="FAD/NAD-bd_sf"/>
</dbReference>
<comment type="similarity">
    <text evidence="2 8">Belongs to the GMC oxidoreductase family.</text>
</comment>
<keyword evidence="3 8" id="KW-0285">Flavoprotein</keyword>
<evidence type="ECO:0000313" key="11">
    <source>
        <dbReference type="EMBL" id="THW92612.1"/>
    </source>
</evidence>
<evidence type="ECO:0000256" key="3">
    <source>
        <dbReference type="ARBA" id="ARBA00022630"/>
    </source>
</evidence>
<evidence type="ECO:0000259" key="10">
    <source>
        <dbReference type="PROSITE" id="PS00623"/>
    </source>
</evidence>
<keyword evidence="9" id="KW-0732">Signal</keyword>
<dbReference type="SUPFAM" id="SSF54373">
    <property type="entry name" value="FAD-linked reductases, C-terminal domain"/>
    <property type="match status" value="1"/>
</dbReference>
<dbReference type="Pfam" id="PF05199">
    <property type="entry name" value="GMC_oxred_C"/>
    <property type="match status" value="1"/>
</dbReference>
<feature type="signal peptide" evidence="9">
    <location>
        <begin position="1"/>
        <end position="15"/>
    </location>
</feature>
<dbReference type="EMBL" id="QZAR01000034">
    <property type="protein sequence ID" value="THW92612.1"/>
    <property type="molecule type" value="Genomic_DNA"/>
</dbReference>
<dbReference type="PANTHER" id="PTHR11552">
    <property type="entry name" value="GLUCOSE-METHANOL-CHOLINE GMC OXIDOREDUCTASE"/>
    <property type="match status" value="1"/>
</dbReference>
<evidence type="ECO:0000256" key="9">
    <source>
        <dbReference type="SAM" id="SignalP"/>
    </source>
</evidence>
<keyword evidence="4 7" id="KW-0274">FAD</keyword>
<comment type="caution">
    <text evidence="11">The sequence shown here is derived from an EMBL/GenBank/DDBJ whole genome shotgun (WGS) entry which is preliminary data.</text>
</comment>
<dbReference type="PANTHER" id="PTHR11552:SF201">
    <property type="entry name" value="GLUCOSE-METHANOL-CHOLINE OXIDOREDUCTASE N-TERMINAL DOMAIN-CONTAINING PROTEIN"/>
    <property type="match status" value="1"/>
</dbReference>
<evidence type="ECO:0000256" key="8">
    <source>
        <dbReference type="RuleBase" id="RU003968"/>
    </source>
</evidence>
<gene>
    <name evidence="11" type="ORF">D6D15_03005</name>
</gene>
<proteinExistence type="inferred from homology"/>
<evidence type="ECO:0000256" key="7">
    <source>
        <dbReference type="PIRSR" id="PIRSR000137-2"/>
    </source>
</evidence>
<organism evidence="11 12">
    <name type="scientific">Aureobasidium pullulans</name>
    <name type="common">Black yeast</name>
    <name type="synonym">Pullularia pullulans</name>
    <dbReference type="NCBI Taxonomy" id="5580"/>
    <lineage>
        <taxon>Eukaryota</taxon>
        <taxon>Fungi</taxon>
        <taxon>Dikarya</taxon>
        <taxon>Ascomycota</taxon>
        <taxon>Pezizomycotina</taxon>
        <taxon>Dothideomycetes</taxon>
        <taxon>Dothideomycetidae</taxon>
        <taxon>Dothideales</taxon>
        <taxon>Saccotheciaceae</taxon>
        <taxon>Aureobasidium</taxon>
    </lineage>
</organism>
<accession>A0A4S9BGZ4</accession>
<evidence type="ECO:0000256" key="4">
    <source>
        <dbReference type="ARBA" id="ARBA00022827"/>
    </source>
</evidence>
<feature type="binding site" evidence="7">
    <location>
        <position position="251"/>
    </location>
    <ligand>
        <name>FAD</name>
        <dbReference type="ChEBI" id="CHEBI:57692"/>
    </ligand>
</feature>
<protein>
    <submittedName>
        <fullName evidence="11">FAD/NAD(P)-binding domain-containing protein</fullName>
    </submittedName>
</protein>
<evidence type="ECO:0000256" key="6">
    <source>
        <dbReference type="PIRSR" id="PIRSR000137-1"/>
    </source>
</evidence>
<reference evidence="11 12" key="1">
    <citation type="submission" date="2018-10" db="EMBL/GenBank/DDBJ databases">
        <title>Fifty Aureobasidium pullulans genomes reveal a recombining polyextremotolerant generalist.</title>
        <authorList>
            <person name="Gostincar C."/>
            <person name="Turk M."/>
            <person name="Zajc J."/>
            <person name="Gunde-Cimerman N."/>
        </authorList>
    </citation>
    <scope>NUCLEOTIDE SEQUENCE [LARGE SCALE GENOMIC DNA]</scope>
    <source>
        <strain evidence="11 12">EXF-10507</strain>
    </source>
</reference>
<dbReference type="Pfam" id="PF00732">
    <property type="entry name" value="GMC_oxred_N"/>
    <property type="match status" value="1"/>
</dbReference>
<feature type="binding site" evidence="7">
    <location>
        <begin position="110"/>
        <end position="113"/>
    </location>
    <ligand>
        <name>FAD</name>
        <dbReference type="ChEBI" id="CHEBI:57692"/>
    </ligand>
</feature>
<dbReference type="InterPro" id="IPR012132">
    <property type="entry name" value="GMC_OxRdtase"/>
</dbReference>
<dbReference type="GO" id="GO:0050660">
    <property type="term" value="F:flavin adenine dinucleotide binding"/>
    <property type="evidence" value="ECO:0007669"/>
    <property type="project" value="InterPro"/>
</dbReference>
<dbReference type="SUPFAM" id="SSF51905">
    <property type="entry name" value="FAD/NAD(P)-binding domain"/>
    <property type="match status" value="1"/>
</dbReference>
<dbReference type="InterPro" id="IPR027424">
    <property type="entry name" value="Glucose_Oxidase_domain_2"/>
</dbReference>
<evidence type="ECO:0000256" key="1">
    <source>
        <dbReference type="ARBA" id="ARBA00001974"/>
    </source>
</evidence>
<dbReference type="Gene3D" id="3.30.560.10">
    <property type="entry name" value="Glucose Oxidase, domain 3"/>
    <property type="match status" value="1"/>
</dbReference>
<evidence type="ECO:0000313" key="12">
    <source>
        <dbReference type="Proteomes" id="UP000304928"/>
    </source>
</evidence>
<sequence>MRAFNILRLLSLAGAVVVQHDVYDVIIAGAGTAGMVVANRLSERSDITVAVIEPGDDVRQDPAVKTIEFAFANFNASINWQYPSVTQPELGSRNLSYRAGKAWGGTSSVNGMVYIRGDKAGYDAWEDLGNEGWNWESIFSYAKKGEQFVPPGRVQVAGGAKYDQEAHGEQGPLTVGFPSVISTSSFYNSARSTWKALGLAPIDDLNGGNPHGFAAAPQTLDPNTSTREDSARAYYGPVQARKNLIILKGTVKRITWATENGKQAVANGVEYITASNQLAKVGVRKEVVLSASTFRNPLILEASGVGNPRILKKLGITTKVPLPGVGENMQDHNAAGMSYALKNPISGHLPYAALPSAHDVFGNETASFEASTSAKLSEWARTASALSGGAISASAIEKRFRIQHDLIFKKNVTIAQLYPSNLANGLLAQFWTSLPFSLGSVHLASTEKINEPVITPNLFSTDFDVAMLAAVGRLSHKAYSTPPLSDLIAANTSPGYSTLPLDASDEQWAAYLKGTVSNALHTIGTCAMLPESLGGVVDSQVRVYGTRNVRVVDASIIPMPLSGHATGPIYAVAEKASNLIKASW</sequence>
<dbReference type="InterPro" id="IPR007867">
    <property type="entry name" value="GMC_OxRtase_C"/>
</dbReference>
<feature type="chain" id="PRO_5020972672" evidence="9">
    <location>
        <begin position="16"/>
        <end position="584"/>
    </location>
</feature>
<comment type="cofactor">
    <cofactor evidence="1 7">
        <name>FAD</name>
        <dbReference type="ChEBI" id="CHEBI:57692"/>
    </cofactor>
</comment>
<feature type="binding site" evidence="7">
    <location>
        <position position="106"/>
    </location>
    <ligand>
        <name>FAD</name>
        <dbReference type="ChEBI" id="CHEBI:57692"/>
    </ligand>
</feature>
<dbReference type="PIRSF" id="PIRSF000137">
    <property type="entry name" value="Alcohol_oxidase"/>
    <property type="match status" value="1"/>
</dbReference>
<feature type="active site" description="Proton donor" evidence="6">
    <location>
        <position position="521"/>
    </location>
</feature>
<dbReference type="GO" id="GO:0016614">
    <property type="term" value="F:oxidoreductase activity, acting on CH-OH group of donors"/>
    <property type="evidence" value="ECO:0007669"/>
    <property type="project" value="InterPro"/>
</dbReference>
<feature type="domain" description="Glucose-methanol-choline oxidoreductase N-terminal" evidence="10">
    <location>
        <begin position="100"/>
        <end position="123"/>
    </location>
</feature>